<name>A0A4P8J1G5_9BURK</name>
<dbReference type="RefSeq" id="WP_137336582.1">
    <property type="nucleotide sequence ID" value="NZ_CP040078.1"/>
</dbReference>
<reference evidence="1 2" key="1">
    <citation type="submission" date="2019-05" db="EMBL/GenBank/DDBJ databases">
        <title>Burkholderia sp. DHOD12, isolated from subtropical forest soil.</title>
        <authorList>
            <person name="Gao Z.-H."/>
            <person name="Qiu L.-H."/>
        </authorList>
    </citation>
    <scope>NUCLEOTIDE SEQUENCE [LARGE SCALE GENOMIC DNA]</scope>
    <source>
        <strain evidence="1 2">DHOD12</strain>
    </source>
</reference>
<dbReference type="EMBL" id="CP040078">
    <property type="protein sequence ID" value="QCP53813.1"/>
    <property type="molecule type" value="Genomic_DNA"/>
</dbReference>
<dbReference type="KEGG" id="tvl:FAZ95_32935"/>
<dbReference type="Proteomes" id="UP000298656">
    <property type="component" value="Chromosome 2"/>
</dbReference>
<dbReference type="OrthoDB" id="450111at2"/>
<dbReference type="InterPro" id="IPR025638">
    <property type="entry name" value="DUF4336"/>
</dbReference>
<keyword evidence="2" id="KW-1185">Reference proteome</keyword>
<evidence type="ECO:0000313" key="1">
    <source>
        <dbReference type="EMBL" id="QCP53813.1"/>
    </source>
</evidence>
<accession>A0A4P8J1G5</accession>
<dbReference type="InterPro" id="IPR036866">
    <property type="entry name" value="RibonucZ/Hydroxyglut_hydro"/>
</dbReference>
<gene>
    <name evidence="1" type="ORF">FAZ95_32935</name>
</gene>
<evidence type="ECO:0000313" key="2">
    <source>
        <dbReference type="Proteomes" id="UP000298656"/>
    </source>
</evidence>
<protein>
    <submittedName>
        <fullName evidence="1">DUF4336 domain-containing protein</fullName>
    </submittedName>
</protein>
<organism evidence="1 2">
    <name type="scientific">Trinickia violacea</name>
    <dbReference type="NCBI Taxonomy" id="2571746"/>
    <lineage>
        <taxon>Bacteria</taxon>
        <taxon>Pseudomonadati</taxon>
        <taxon>Pseudomonadota</taxon>
        <taxon>Betaproteobacteria</taxon>
        <taxon>Burkholderiales</taxon>
        <taxon>Burkholderiaceae</taxon>
        <taxon>Trinickia</taxon>
    </lineage>
</organism>
<dbReference type="PANTHER" id="PTHR33835:SF1">
    <property type="entry name" value="METALLO-BETA-LACTAMASE DOMAIN-CONTAINING PROTEIN"/>
    <property type="match status" value="1"/>
</dbReference>
<dbReference type="Pfam" id="PF14234">
    <property type="entry name" value="DUF4336"/>
    <property type="match status" value="1"/>
</dbReference>
<dbReference type="AlphaFoldDB" id="A0A4P8J1G5"/>
<dbReference type="PANTHER" id="PTHR33835">
    <property type="entry name" value="YALI0C07656P"/>
    <property type="match status" value="1"/>
</dbReference>
<proteinExistence type="predicted"/>
<dbReference type="SUPFAM" id="SSF56281">
    <property type="entry name" value="Metallo-hydrolase/oxidoreductase"/>
    <property type="match status" value="1"/>
</dbReference>
<sequence length="229" mass="25452">MLKSIAPELWHLQRDFALVGGIRISSRMTVVRLADASLWLHAPVPLSADVRSQLAALGDVRYIVAPNKLHHLFVTDCAAAFPAAAIYGAPGLKKKRPDLAAMRELTREIEPQWSQDLEQTFFDGFPLGNETIWFHKRSRTLIVTDLCQCWQGEMPFASKLYASLTGVRNRLAVPRTIQLAVKNREAARASAAKILGYPFERVVTAHNSIVEHDAHAAVERAFACFGPAR</sequence>